<dbReference type="EMBL" id="MDZC01000133">
    <property type="protein sequence ID" value="OGX81034.1"/>
    <property type="molecule type" value="Genomic_DNA"/>
</dbReference>
<dbReference type="Gene3D" id="2.60.450.10">
    <property type="entry name" value="Lipopolysaccharide (LPS) transport protein A like domain"/>
    <property type="match status" value="1"/>
</dbReference>
<dbReference type="Proteomes" id="UP000177791">
    <property type="component" value="Unassembled WGS sequence"/>
</dbReference>
<dbReference type="InterPro" id="IPR026265">
    <property type="entry name" value="LptC"/>
</dbReference>
<dbReference type="NCBIfam" id="TIGR04409">
    <property type="entry name" value="LptC_YrbK"/>
    <property type="match status" value="1"/>
</dbReference>
<protein>
    <submittedName>
        <fullName evidence="1">LPS export ABC transporter periplasmic protein LptC</fullName>
    </submittedName>
</protein>
<dbReference type="GO" id="GO:0005886">
    <property type="term" value="C:plasma membrane"/>
    <property type="evidence" value="ECO:0007669"/>
    <property type="project" value="InterPro"/>
</dbReference>
<evidence type="ECO:0000313" key="1">
    <source>
        <dbReference type="EMBL" id="OGX81034.1"/>
    </source>
</evidence>
<name>A0A1G1SQZ1_9BACT</name>
<dbReference type="InterPro" id="IPR010664">
    <property type="entry name" value="LipoPS_assembly_LptC-rel"/>
</dbReference>
<reference evidence="1 2" key="1">
    <citation type="submission" date="2016-08" db="EMBL/GenBank/DDBJ databases">
        <title>Hymenobacter coccineus sp. nov., Hymenobacter lapidarius sp. nov. and Hymenobacter glacialis sp. nov., isolated from Antarctic soil.</title>
        <authorList>
            <person name="Sedlacek I."/>
            <person name="Kralova S."/>
            <person name="Kyrova K."/>
            <person name="Maslanova I."/>
            <person name="Stankova E."/>
            <person name="Vrbovska V."/>
            <person name="Nemec M."/>
            <person name="Bartak M."/>
            <person name="Svec P."/>
            <person name="Busse H.-J."/>
            <person name="Pantucek R."/>
        </authorList>
    </citation>
    <scope>NUCLEOTIDE SEQUENCE [LARGE SCALE GENOMIC DNA]</scope>
    <source>
        <strain evidence="1 2">CCM 8648</strain>
    </source>
</reference>
<accession>A0A1G1SQZ1</accession>
<dbReference type="AlphaFoldDB" id="A0A1G1SQZ1"/>
<evidence type="ECO:0000313" key="2">
    <source>
        <dbReference type="Proteomes" id="UP000177791"/>
    </source>
</evidence>
<sequence>MLALAGCDKKTATGPKLVYTGPLTETTNVKTLFSDSAKLKFQLTAPLQQQFENGDVVYPKGVKVIFYSSDGRRNVVNTLTAKYGKSDKATNIYTMRGKVEVVNVPQAQRLDTEELFFDQNKQLIYTDSAMFVKVTTPTEMLTGYGLTANQDFSRYGIIDPKGVFAAPATQAAPAPQPVR</sequence>
<organism evidence="1 2">
    <name type="scientific">Hymenobacter glacialis</name>
    <dbReference type="NCBI Taxonomy" id="1908236"/>
    <lineage>
        <taxon>Bacteria</taxon>
        <taxon>Pseudomonadati</taxon>
        <taxon>Bacteroidota</taxon>
        <taxon>Cytophagia</taxon>
        <taxon>Cytophagales</taxon>
        <taxon>Hymenobacteraceae</taxon>
        <taxon>Hymenobacter</taxon>
    </lineage>
</organism>
<dbReference type="Pfam" id="PF06835">
    <property type="entry name" value="LptC"/>
    <property type="match status" value="1"/>
</dbReference>
<gene>
    <name evidence="1" type="ORF">BEN48_07265</name>
</gene>
<proteinExistence type="predicted"/>
<dbReference type="STRING" id="1908236.BEN48_07265"/>
<keyword evidence="2" id="KW-1185">Reference proteome</keyword>
<dbReference type="GO" id="GO:0015221">
    <property type="term" value="F:lipopolysaccharide transmembrane transporter activity"/>
    <property type="evidence" value="ECO:0007669"/>
    <property type="project" value="InterPro"/>
</dbReference>
<comment type="caution">
    <text evidence="1">The sequence shown here is derived from an EMBL/GenBank/DDBJ whole genome shotgun (WGS) entry which is preliminary data.</text>
</comment>